<dbReference type="Proteomes" id="UP001164390">
    <property type="component" value="Chromosome"/>
</dbReference>
<evidence type="ECO:0000313" key="2">
    <source>
        <dbReference type="EMBL" id="UYM04362.1"/>
    </source>
</evidence>
<proteinExistence type="predicted"/>
<dbReference type="AlphaFoldDB" id="A0AA46YJI2"/>
<sequence>MAKALLGYVGQSDPVLTSENARLRVRVRDLETEVMRLKNENDALHASISESLTPEDLLEPVSR</sequence>
<evidence type="ECO:0000313" key="3">
    <source>
        <dbReference type="Proteomes" id="UP001164390"/>
    </source>
</evidence>
<name>A0AA46YJI2_9ACTN</name>
<gene>
    <name evidence="2" type="ORF">L0C25_17740</name>
</gene>
<protein>
    <submittedName>
        <fullName evidence="2">Uncharacterized protein</fullName>
    </submittedName>
</protein>
<dbReference type="KEGG" id="sgrg:L0C25_17740"/>
<dbReference type="EMBL" id="CP094970">
    <property type="protein sequence ID" value="UYM04362.1"/>
    <property type="molecule type" value="Genomic_DNA"/>
</dbReference>
<accession>A0AA46YJI2</accession>
<dbReference type="RefSeq" id="WP_271633055.1">
    <property type="nucleotide sequence ID" value="NZ_CP094970.1"/>
</dbReference>
<organism evidence="2 3">
    <name type="scientific">Solicola gregarius</name>
    <dbReference type="NCBI Taxonomy" id="2908642"/>
    <lineage>
        <taxon>Bacteria</taxon>
        <taxon>Bacillati</taxon>
        <taxon>Actinomycetota</taxon>
        <taxon>Actinomycetes</taxon>
        <taxon>Propionibacteriales</taxon>
        <taxon>Nocardioidaceae</taxon>
        <taxon>Solicola</taxon>
    </lineage>
</organism>
<keyword evidence="3" id="KW-1185">Reference proteome</keyword>
<evidence type="ECO:0000256" key="1">
    <source>
        <dbReference type="SAM" id="MobiDB-lite"/>
    </source>
</evidence>
<feature type="region of interest" description="Disordered" evidence="1">
    <location>
        <begin position="43"/>
        <end position="63"/>
    </location>
</feature>
<reference evidence="2" key="1">
    <citation type="submission" date="2022-01" db="EMBL/GenBank/DDBJ databases">
        <title>Nocardioidaceae gen. sp. A5X3R13.</title>
        <authorList>
            <person name="Lopez Marin M.A."/>
            <person name="Uhlik O."/>
        </authorList>
    </citation>
    <scope>NUCLEOTIDE SEQUENCE</scope>
    <source>
        <strain evidence="2">A5X3R13</strain>
    </source>
</reference>